<reference evidence="1" key="1">
    <citation type="submission" date="2019-03" db="EMBL/GenBank/DDBJ databases">
        <title>Single cell metagenomics reveals metabolic interactions within the superorganism composed of flagellate Streblomastix strix and complex community of Bacteroidetes bacteria on its surface.</title>
        <authorList>
            <person name="Treitli S.C."/>
            <person name="Kolisko M."/>
            <person name="Husnik F."/>
            <person name="Keeling P."/>
            <person name="Hampl V."/>
        </authorList>
    </citation>
    <scope>NUCLEOTIDE SEQUENCE</scope>
    <source>
        <strain evidence="1">STM</strain>
    </source>
</reference>
<comment type="caution">
    <text evidence="1">The sequence shown here is derived from an EMBL/GenBank/DDBJ whole genome shotgun (WGS) entry which is preliminary data.</text>
</comment>
<feature type="non-terminal residue" evidence="1">
    <location>
        <position position="1"/>
    </location>
</feature>
<dbReference type="EMBL" id="SNRY01009194">
    <property type="protein sequence ID" value="KAA6307409.1"/>
    <property type="molecule type" value="Genomic_DNA"/>
</dbReference>
<proteinExistence type="predicted"/>
<evidence type="ECO:0000313" key="1">
    <source>
        <dbReference type="EMBL" id="KAA6307409.1"/>
    </source>
</evidence>
<gene>
    <name evidence="1" type="ORF">EZS27_040921</name>
</gene>
<dbReference type="AlphaFoldDB" id="A0A5J4PFS8"/>
<name>A0A5J4PFS8_9ZZZZ</name>
<organism evidence="1">
    <name type="scientific">termite gut metagenome</name>
    <dbReference type="NCBI Taxonomy" id="433724"/>
    <lineage>
        <taxon>unclassified sequences</taxon>
        <taxon>metagenomes</taxon>
        <taxon>organismal metagenomes</taxon>
    </lineage>
</organism>
<accession>A0A5J4PFS8</accession>
<protein>
    <submittedName>
        <fullName evidence="1">Uncharacterized protein</fullName>
    </submittedName>
</protein>
<sequence length="48" mass="5560">RISKGFIQWLKEDAASANGINREAFLFLVNEFEAKKQSLLTIHVWLLN</sequence>